<protein>
    <submittedName>
        <fullName evidence="2">Uncharacterized protein</fullName>
    </submittedName>
</protein>
<dbReference type="Proteomes" id="UP000465035">
    <property type="component" value="Chromosome"/>
</dbReference>
<evidence type="ECO:0000313" key="3">
    <source>
        <dbReference type="Proteomes" id="UP000465035"/>
    </source>
</evidence>
<keyword evidence="1" id="KW-0812">Transmembrane</keyword>
<reference evidence="2 3" key="1">
    <citation type="submission" date="2019-12" db="EMBL/GenBank/DDBJ databases">
        <title>Lactobacillus hilgardii FLUB.</title>
        <authorList>
            <person name="Gustaw K."/>
        </authorList>
    </citation>
    <scope>NUCLEOTIDE SEQUENCE [LARGE SCALE GENOMIC DNA]</scope>
    <source>
        <strain evidence="2 3">FLUB</strain>
    </source>
</reference>
<keyword evidence="1" id="KW-0472">Membrane</keyword>
<dbReference type="RefSeq" id="WP_003552493.1">
    <property type="nucleotide sequence ID" value="NZ_CABKOL010000106.1"/>
</dbReference>
<accession>A0A6P1E4F3</accession>
<dbReference type="EMBL" id="CP047121">
    <property type="protein sequence ID" value="QHB51439.1"/>
    <property type="molecule type" value="Genomic_DNA"/>
</dbReference>
<dbReference type="AlphaFoldDB" id="A0A6P1E4F3"/>
<evidence type="ECO:0000313" key="2">
    <source>
        <dbReference type="EMBL" id="QHB51439.1"/>
    </source>
</evidence>
<sequence length="100" mass="11686">MAIIIISTLLFFLFGLSRFVTSWWWLILLMFVAIVGMDFLNYIMSGTGIDIIIVGFGIAVYMYLIKPKLFHYQIRSHFSQFKSLYDNVKSRFIKIDSKGD</sequence>
<keyword evidence="1" id="KW-1133">Transmembrane helix</keyword>
<organism evidence="2 3">
    <name type="scientific">Lentilactobacillus hilgardii</name>
    <name type="common">Lactobacillus hilgardii</name>
    <dbReference type="NCBI Taxonomy" id="1588"/>
    <lineage>
        <taxon>Bacteria</taxon>
        <taxon>Bacillati</taxon>
        <taxon>Bacillota</taxon>
        <taxon>Bacilli</taxon>
        <taxon>Lactobacillales</taxon>
        <taxon>Lactobacillaceae</taxon>
        <taxon>Lentilactobacillus</taxon>
    </lineage>
</organism>
<proteinExistence type="predicted"/>
<evidence type="ECO:0000256" key="1">
    <source>
        <dbReference type="SAM" id="Phobius"/>
    </source>
</evidence>
<name>A0A6P1E4F3_LENHI</name>
<feature type="transmembrane region" description="Helical" evidence="1">
    <location>
        <begin position="9"/>
        <end position="36"/>
    </location>
</feature>
<dbReference type="GeneID" id="69057517"/>
<gene>
    <name evidence="2" type="ORF">GQR93_04005</name>
</gene>
<feature type="transmembrane region" description="Helical" evidence="1">
    <location>
        <begin position="42"/>
        <end position="65"/>
    </location>
</feature>